<keyword evidence="3" id="KW-1185">Reference proteome</keyword>
<evidence type="ECO:0000256" key="1">
    <source>
        <dbReference type="SAM" id="MobiDB-lite"/>
    </source>
</evidence>
<feature type="region of interest" description="Disordered" evidence="1">
    <location>
        <begin position="251"/>
        <end position="275"/>
    </location>
</feature>
<feature type="compositionally biased region" description="Basic and acidic residues" evidence="1">
    <location>
        <begin position="252"/>
        <end position="275"/>
    </location>
</feature>
<reference evidence="2 3" key="1">
    <citation type="submission" date="2021-04" db="EMBL/GenBank/DDBJ databases">
        <authorList>
            <person name="De Guttry C."/>
            <person name="Zahm M."/>
            <person name="Klopp C."/>
            <person name="Cabau C."/>
            <person name="Louis A."/>
            <person name="Berthelot C."/>
            <person name="Parey E."/>
            <person name="Roest Crollius H."/>
            <person name="Montfort J."/>
            <person name="Robinson-Rechavi M."/>
            <person name="Bucao C."/>
            <person name="Bouchez O."/>
            <person name="Gislard M."/>
            <person name="Lluch J."/>
            <person name="Milhes M."/>
            <person name="Lampietro C."/>
            <person name="Lopez Roques C."/>
            <person name="Donnadieu C."/>
            <person name="Braasch I."/>
            <person name="Desvignes T."/>
            <person name="Postlethwait J."/>
            <person name="Bobe J."/>
            <person name="Wedekind C."/>
            <person name="Guiguen Y."/>
        </authorList>
    </citation>
    <scope>NUCLEOTIDE SEQUENCE [LARGE SCALE GENOMIC DNA]</scope>
    <source>
        <strain evidence="2">Cs_M1</strain>
        <tissue evidence="2">Blood</tissue>
    </source>
</reference>
<dbReference type="EMBL" id="JAGTTL010000001">
    <property type="protein sequence ID" value="KAK6328054.1"/>
    <property type="molecule type" value="Genomic_DNA"/>
</dbReference>
<name>A0AAN8R9R0_9TELE</name>
<feature type="region of interest" description="Disordered" evidence="1">
    <location>
        <begin position="151"/>
        <end position="186"/>
    </location>
</feature>
<feature type="region of interest" description="Disordered" evidence="1">
    <location>
        <begin position="31"/>
        <end position="130"/>
    </location>
</feature>
<feature type="non-terminal residue" evidence="2">
    <location>
        <position position="275"/>
    </location>
</feature>
<proteinExistence type="predicted"/>
<comment type="caution">
    <text evidence="2">The sequence shown here is derived from an EMBL/GenBank/DDBJ whole genome shotgun (WGS) entry which is preliminary data.</text>
</comment>
<protein>
    <submittedName>
        <fullName evidence="2">Uncharacterized protein</fullName>
    </submittedName>
</protein>
<evidence type="ECO:0000313" key="2">
    <source>
        <dbReference type="EMBL" id="KAK6328054.1"/>
    </source>
</evidence>
<feature type="compositionally biased region" description="Polar residues" evidence="1">
    <location>
        <begin position="104"/>
        <end position="115"/>
    </location>
</feature>
<sequence>MRTIQTIENQIPVLRESVVRTPFTERTGCLFNLNTNSHTPRQTPRHSPCNHHTPRQTPRHSPCNSHTPRQTPRHSPYNHHTPRQTLRHSPCNSHTPRQTLRHSPCNSHTPRQTLLHSPYNHHSPRQTLLHSPYNHHSPCQTLLHSPYNHHTPRQTLLHSPYNHHTPRHSPYNRQTPRHSSRLSLEPHQNPTRQYQQQHPCFSLLLAGEPCRQPAERQPETSTEHVFTELVPVVSEGCFSSSSARLSTLCRAADGEGGREPGESKQVHAYGERKRE</sequence>
<evidence type="ECO:0000313" key="3">
    <source>
        <dbReference type="Proteomes" id="UP001356427"/>
    </source>
</evidence>
<feature type="compositionally biased region" description="Basic residues" evidence="1">
    <location>
        <begin position="48"/>
        <end position="58"/>
    </location>
</feature>
<feature type="compositionally biased region" description="Basic residues" evidence="1">
    <location>
        <begin position="76"/>
        <end position="86"/>
    </location>
</feature>
<dbReference type="Proteomes" id="UP001356427">
    <property type="component" value="Unassembled WGS sequence"/>
</dbReference>
<feature type="compositionally biased region" description="Polar residues" evidence="1">
    <location>
        <begin position="32"/>
        <end position="42"/>
    </location>
</feature>
<accession>A0AAN8R9R0</accession>
<gene>
    <name evidence="2" type="ORF">J4Q44_G00000320</name>
</gene>
<organism evidence="2 3">
    <name type="scientific">Coregonus suidteri</name>
    <dbReference type="NCBI Taxonomy" id="861788"/>
    <lineage>
        <taxon>Eukaryota</taxon>
        <taxon>Metazoa</taxon>
        <taxon>Chordata</taxon>
        <taxon>Craniata</taxon>
        <taxon>Vertebrata</taxon>
        <taxon>Euteleostomi</taxon>
        <taxon>Actinopterygii</taxon>
        <taxon>Neopterygii</taxon>
        <taxon>Teleostei</taxon>
        <taxon>Protacanthopterygii</taxon>
        <taxon>Salmoniformes</taxon>
        <taxon>Salmonidae</taxon>
        <taxon>Coregoninae</taxon>
        <taxon>Coregonus</taxon>
    </lineage>
</organism>
<dbReference type="AlphaFoldDB" id="A0AAN8R9R0"/>